<evidence type="ECO:0000313" key="2">
    <source>
        <dbReference type="Proteomes" id="UP001172680"/>
    </source>
</evidence>
<evidence type="ECO:0000313" key="1">
    <source>
        <dbReference type="EMBL" id="KAJ9637693.1"/>
    </source>
</evidence>
<dbReference type="Proteomes" id="UP001172680">
    <property type="component" value="Unassembled WGS sequence"/>
</dbReference>
<accession>A0ACC2YQU4</accession>
<sequence length="362" mass="38765">MIEKAPTNPSKLSLAWVFIRACTAPFKSPVSLPTHNPLVAALFKRMVVSPFKGKNGAPTYFKDVIVVLPDGIKAHWLGPRSKEKVIVYFHGGGYVLPAVKALLEYLYAFQQEANRDGHSVSVLMLAYTLAPEGQFPTQLKQAVELMRYLFETEKRSPSNATPPAATSPSPSYPTSSTPTPPSPPFPSPPQNSQPSSSSPLGLLHLHLPSFATNAERDAFGPDSLSRWSSAFVGSNLRDEYVEPVRAGAEWWAGASNIAEVLVDSIMEFAAKFKEGFGERCEIVVTKDAAHEEMVLEAIFGYKEKGEAARIVEGRSAPSTAIAGRATRRGTAAPDCALGVPELVVVAGPPAPVVLLPGGVTTA</sequence>
<name>A0ACC2YQU4_9PEZI</name>
<reference evidence="1" key="1">
    <citation type="submission" date="2022-10" db="EMBL/GenBank/DDBJ databases">
        <title>Culturing micro-colonial fungi from biological soil crusts in the Mojave desert and describing Neophaeococcomyces mojavensis, and introducing the new genera and species Taxawa tesnikishii.</title>
        <authorList>
            <person name="Kurbessoian T."/>
            <person name="Stajich J.E."/>
        </authorList>
    </citation>
    <scope>NUCLEOTIDE SEQUENCE</scope>
    <source>
        <strain evidence="1">JES_115</strain>
    </source>
</reference>
<proteinExistence type="predicted"/>
<protein>
    <submittedName>
        <fullName evidence="1">Uncharacterized protein</fullName>
    </submittedName>
</protein>
<comment type="caution">
    <text evidence="1">The sequence shown here is derived from an EMBL/GenBank/DDBJ whole genome shotgun (WGS) entry which is preliminary data.</text>
</comment>
<organism evidence="1 2">
    <name type="scientific">Coniosporium tulheliwenetii</name>
    <dbReference type="NCBI Taxonomy" id="3383036"/>
    <lineage>
        <taxon>Eukaryota</taxon>
        <taxon>Fungi</taxon>
        <taxon>Dikarya</taxon>
        <taxon>Ascomycota</taxon>
        <taxon>Pezizomycotina</taxon>
        <taxon>Dothideomycetes</taxon>
        <taxon>Dothideomycetes incertae sedis</taxon>
        <taxon>Coniosporium</taxon>
    </lineage>
</organism>
<keyword evidence="2" id="KW-1185">Reference proteome</keyword>
<dbReference type="EMBL" id="JAPDRP010000022">
    <property type="protein sequence ID" value="KAJ9637693.1"/>
    <property type="molecule type" value="Genomic_DNA"/>
</dbReference>
<gene>
    <name evidence="1" type="ORF">H2199_007183</name>
</gene>